<dbReference type="EMBL" id="CM035424">
    <property type="protein sequence ID" value="KAH7351541.1"/>
    <property type="molecule type" value="Genomic_DNA"/>
</dbReference>
<protein>
    <submittedName>
        <fullName evidence="1">Uncharacterized protein</fullName>
    </submittedName>
</protein>
<dbReference type="Proteomes" id="UP000825935">
    <property type="component" value="Chromosome 19"/>
</dbReference>
<comment type="caution">
    <text evidence="1">The sequence shown here is derived from an EMBL/GenBank/DDBJ whole genome shotgun (WGS) entry which is preliminary data.</text>
</comment>
<evidence type="ECO:0000313" key="2">
    <source>
        <dbReference type="Proteomes" id="UP000825935"/>
    </source>
</evidence>
<evidence type="ECO:0000313" key="1">
    <source>
        <dbReference type="EMBL" id="KAH7351541.1"/>
    </source>
</evidence>
<accession>A0A8T2SJB0</accession>
<organism evidence="1 2">
    <name type="scientific">Ceratopteris richardii</name>
    <name type="common">Triangle waterfern</name>
    <dbReference type="NCBI Taxonomy" id="49495"/>
    <lineage>
        <taxon>Eukaryota</taxon>
        <taxon>Viridiplantae</taxon>
        <taxon>Streptophyta</taxon>
        <taxon>Embryophyta</taxon>
        <taxon>Tracheophyta</taxon>
        <taxon>Polypodiopsida</taxon>
        <taxon>Polypodiidae</taxon>
        <taxon>Polypodiales</taxon>
        <taxon>Pteridineae</taxon>
        <taxon>Pteridaceae</taxon>
        <taxon>Parkerioideae</taxon>
        <taxon>Ceratopteris</taxon>
    </lineage>
</organism>
<dbReference type="AlphaFoldDB" id="A0A8T2SJB0"/>
<proteinExistence type="predicted"/>
<name>A0A8T2SJB0_CERRI</name>
<gene>
    <name evidence="1" type="ORF">KP509_19G002000</name>
</gene>
<sequence>MELELVEPILEVGEEIHVVVSLEEDVARKGDGMLPGVAHFNFASLAGSFFLGVVAAQIEIVAIEVEVVHNRSKCQLVRLEHAQCKAAASITCRGCADHGKIHLDPKGSHLSSLITQGCSQPHHFSFTTSLVIYHSPIHLDSSFLSLITDH</sequence>
<reference evidence="1" key="1">
    <citation type="submission" date="2021-08" db="EMBL/GenBank/DDBJ databases">
        <title>WGS assembly of Ceratopteris richardii.</title>
        <authorList>
            <person name="Marchant D.B."/>
            <person name="Chen G."/>
            <person name="Jenkins J."/>
            <person name="Shu S."/>
            <person name="Leebens-Mack J."/>
            <person name="Grimwood J."/>
            <person name="Schmutz J."/>
            <person name="Soltis P."/>
            <person name="Soltis D."/>
            <person name="Chen Z.-H."/>
        </authorList>
    </citation>
    <scope>NUCLEOTIDE SEQUENCE</scope>
    <source>
        <strain evidence="1">Whitten #5841</strain>
        <tissue evidence="1">Leaf</tissue>
    </source>
</reference>
<keyword evidence="2" id="KW-1185">Reference proteome</keyword>